<keyword evidence="2" id="KW-1185">Reference proteome</keyword>
<accession>A0ABQ5BMF7</accession>
<comment type="caution">
    <text evidence="1">The sequence shown here is derived from an EMBL/GenBank/DDBJ whole genome shotgun (WGS) entry which is preliminary data.</text>
</comment>
<dbReference type="Proteomes" id="UP001151760">
    <property type="component" value="Unassembled WGS sequence"/>
</dbReference>
<sequence length="161" mass="18575">MGNTDEPLIVKADPKDWFKKLERPPTLDPEWNEDFIAFVMNHLQISELTQDILVGLAYKLLKGTCRSYIELEYNMEECYKALNDKLDLNNPEGDRYPFDLSKPLPLVKSGNRQIVPVDYFFNNDLAYLQGGSTDRSYMTFLTKIKAAKYDLPGIEDMVPNL</sequence>
<reference evidence="1" key="1">
    <citation type="journal article" date="2022" name="Int. J. Mol. Sci.">
        <title>Draft Genome of Tanacetum Coccineum: Genomic Comparison of Closely Related Tanacetum-Family Plants.</title>
        <authorList>
            <person name="Yamashiro T."/>
            <person name="Shiraishi A."/>
            <person name="Nakayama K."/>
            <person name="Satake H."/>
        </authorList>
    </citation>
    <scope>NUCLEOTIDE SEQUENCE</scope>
</reference>
<gene>
    <name evidence="1" type="ORF">Tco_0874736</name>
</gene>
<organism evidence="1 2">
    <name type="scientific">Tanacetum coccineum</name>
    <dbReference type="NCBI Taxonomy" id="301880"/>
    <lineage>
        <taxon>Eukaryota</taxon>
        <taxon>Viridiplantae</taxon>
        <taxon>Streptophyta</taxon>
        <taxon>Embryophyta</taxon>
        <taxon>Tracheophyta</taxon>
        <taxon>Spermatophyta</taxon>
        <taxon>Magnoliopsida</taxon>
        <taxon>eudicotyledons</taxon>
        <taxon>Gunneridae</taxon>
        <taxon>Pentapetalae</taxon>
        <taxon>asterids</taxon>
        <taxon>campanulids</taxon>
        <taxon>Asterales</taxon>
        <taxon>Asteraceae</taxon>
        <taxon>Asteroideae</taxon>
        <taxon>Anthemideae</taxon>
        <taxon>Anthemidinae</taxon>
        <taxon>Tanacetum</taxon>
    </lineage>
</organism>
<dbReference type="EMBL" id="BQNB010013442">
    <property type="protein sequence ID" value="GJT16030.1"/>
    <property type="molecule type" value="Genomic_DNA"/>
</dbReference>
<protein>
    <submittedName>
        <fullName evidence="1">Uncharacterized protein</fullName>
    </submittedName>
</protein>
<evidence type="ECO:0000313" key="2">
    <source>
        <dbReference type="Proteomes" id="UP001151760"/>
    </source>
</evidence>
<name>A0ABQ5BMF7_9ASTR</name>
<proteinExistence type="predicted"/>
<evidence type="ECO:0000313" key="1">
    <source>
        <dbReference type="EMBL" id="GJT16030.1"/>
    </source>
</evidence>
<reference evidence="1" key="2">
    <citation type="submission" date="2022-01" db="EMBL/GenBank/DDBJ databases">
        <authorList>
            <person name="Yamashiro T."/>
            <person name="Shiraishi A."/>
            <person name="Satake H."/>
            <person name="Nakayama K."/>
        </authorList>
    </citation>
    <scope>NUCLEOTIDE SEQUENCE</scope>
</reference>